<dbReference type="Proteomes" id="UP000807850">
    <property type="component" value="Unassembled WGS sequence"/>
</dbReference>
<comment type="caution">
    <text evidence="1">The sequence shown here is derived from an EMBL/GenBank/DDBJ whole genome shotgun (WGS) entry which is preliminary data.</text>
</comment>
<dbReference type="InterPro" id="IPR036102">
    <property type="entry name" value="OsmC/Ohrsf"/>
</dbReference>
<dbReference type="EMBL" id="JACQAY010000078">
    <property type="protein sequence ID" value="MBI3539175.1"/>
    <property type="molecule type" value="Genomic_DNA"/>
</dbReference>
<proteinExistence type="predicted"/>
<gene>
    <name evidence="1" type="ORF">HY076_02765</name>
</gene>
<evidence type="ECO:0000313" key="2">
    <source>
        <dbReference type="Proteomes" id="UP000807850"/>
    </source>
</evidence>
<accession>A0A9D6L7S6</accession>
<dbReference type="InterPro" id="IPR015946">
    <property type="entry name" value="KH_dom-like_a/b"/>
</dbReference>
<dbReference type="InterPro" id="IPR003718">
    <property type="entry name" value="OsmC/Ohr_fam"/>
</dbReference>
<name>A0A9D6L7S6_UNCEI</name>
<evidence type="ECO:0000313" key="1">
    <source>
        <dbReference type="EMBL" id="MBI3539175.1"/>
    </source>
</evidence>
<dbReference type="SUPFAM" id="SSF82784">
    <property type="entry name" value="OsmC-like"/>
    <property type="match status" value="1"/>
</dbReference>
<organism evidence="1 2">
    <name type="scientific">Eiseniibacteriota bacterium</name>
    <dbReference type="NCBI Taxonomy" id="2212470"/>
    <lineage>
        <taxon>Bacteria</taxon>
        <taxon>Candidatus Eiseniibacteriota</taxon>
    </lineage>
</organism>
<dbReference type="Gene3D" id="3.30.300.20">
    <property type="match status" value="1"/>
</dbReference>
<protein>
    <submittedName>
        <fullName evidence="1">OsmC family protein</fullName>
    </submittedName>
</protein>
<reference evidence="1" key="1">
    <citation type="submission" date="2020-07" db="EMBL/GenBank/DDBJ databases">
        <title>Huge and variable diversity of episymbiotic CPR bacteria and DPANN archaea in groundwater ecosystems.</title>
        <authorList>
            <person name="He C.Y."/>
            <person name="Keren R."/>
            <person name="Whittaker M."/>
            <person name="Farag I.F."/>
            <person name="Doudna J."/>
            <person name="Cate J.H.D."/>
            <person name="Banfield J.F."/>
        </authorList>
    </citation>
    <scope>NUCLEOTIDE SEQUENCE</scope>
    <source>
        <strain evidence="1">NC_groundwater_928_Pr1_S-0.2um_72_17</strain>
    </source>
</reference>
<dbReference type="Pfam" id="PF02566">
    <property type="entry name" value="OsmC"/>
    <property type="match status" value="1"/>
</dbReference>
<sequence length="91" mass="9784">MLGTLIGALDVRQVKLGEGALVAEAEGHHAIREGLPVLTEVRVRYRLRIPAGTRETVERALSRHQEKCPTAATLAGAVAVSWTAEIEEESA</sequence>
<dbReference type="AlphaFoldDB" id="A0A9D6L7S6"/>